<dbReference type="GO" id="GO:0005524">
    <property type="term" value="F:ATP binding"/>
    <property type="evidence" value="ECO:0007669"/>
    <property type="project" value="InterPro"/>
</dbReference>
<name>A0A9X3RDJ5_9BACL</name>
<reference evidence="2" key="1">
    <citation type="submission" date="2022-05" db="EMBL/GenBank/DDBJ databases">
        <authorList>
            <person name="Colautti A."/>
            <person name="Iacumin L."/>
        </authorList>
    </citation>
    <scope>NUCLEOTIDE SEQUENCE</scope>
    <source>
        <strain evidence="2">SK 55</strain>
    </source>
</reference>
<sequence>MSFTPINYEEMSQRLNQVKHEIGQYIVGQQEAVDFTLYSVLADGHALLEGLPGLGKTMLIRTISEVLDLSFSRIQFTPDLMPSDITGTSIIERSEDGKQSFSFKQGPIFSQLVLADEINRATPKTQSALLEAMGEKTVTVLGDTKQMAKPFFVLATQNPIEMEGTYPLPEAQMDRFLCKIVIPYPSKEELKEIVIRTTGAKNIQLQKVMNAEELIIAQKMVREVLIADDMLAYAIDLTSATHPNDEATDDVKQYVQYGSGPRGLQSLIRLAKARALVAGRYHVSIADIKSVAIPALRHRMLLNYEGEAEGKTADSILRDLLQTIKQGQTT</sequence>
<dbReference type="InterPro" id="IPR027417">
    <property type="entry name" value="P-loop_NTPase"/>
</dbReference>
<keyword evidence="3" id="KW-1185">Reference proteome</keyword>
<protein>
    <submittedName>
        <fullName evidence="2">MoxR family ATPase</fullName>
    </submittedName>
</protein>
<dbReference type="InterPro" id="IPR003593">
    <property type="entry name" value="AAA+_ATPase"/>
</dbReference>
<gene>
    <name evidence="2" type="ORF">M9R32_04695</name>
</gene>
<dbReference type="RefSeq" id="WP_269925579.1">
    <property type="nucleotide sequence ID" value="NZ_JAMKBJ010000003.1"/>
</dbReference>
<dbReference type="Pfam" id="PF07726">
    <property type="entry name" value="AAA_3"/>
    <property type="match status" value="1"/>
</dbReference>
<dbReference type="PANTHER" id="PTHR42759:SF1">
    <property type="entry name" value="MAGNESIUM-CHELATASE SUBUNIT CHLD"/>
    <property type="match status" value="1"/>
</dbReference>
<dbReference type="InterPro" id="IPR041628">
    <property type="entry name" value="ChlI/MoxR_AAA_lid"/>
</dbReference>
<evidence type="ECO:0000313" key="2">
    <source>
        <dbReference type="EMBL" id="MCZ8536478.1"/>
    </source>
</evidence>
<dbReference type="EMBL" id="JAMKBJ010000003">
    <property type="protein sequence ID" value="MCZ8536478.1"/>
    <property type="molecule type" value="Genomic_DNA"/>
</dbReference>
<dbReference type="Pfam" id="PF17863">
    <property type="entry name" value="AAA_lid_2"/>
    <property type="match status" value="1"/>
</dbReference>
<dbReference type="PIRSF" id="PIRSF002849">
    <property type="entry name" value="AAA_ATPase_chaperone_MoxR_prd"/>
    <property type="match status" value="1"/>
</dbReference>
<dbReference type="SMART" id="SM00382">
    <property type="entry name" value="AAA"/>
    <property type="match status" value="1"/>
</dbReference>
<dbReference type="Gene3D" id="3.40.50.300">
    <property type="entry name" value="P-loop containing nucleotide triphosphate hydrolases"/>
    <property type="match status" value="1"/>
</dbReference>
<evidence type="ECO:0000313" key="3">
    <source>
        <dbReference type="Proteomes" id="UP001152173"/>
    </source>
</evidence>
<dbReference type="SUPFAM" id="SSF52540">
    <property type="entry name" value="P-loop containing nucleoside triphosphate hydrolases"/>
    <property type="match status" value="1"/>
</dbReference>
<dbReference type="PANTHER" id="PTHR42759">
    <property type="entry name" value="MOXR FAMILY PROTEIN"/>
    <property type="match status" value="1"/>
</dbReference>
<dbReference type="GO" id="GO:0016887">
    <property type="term" value="F:ATP hydrolysis activity"/>
    <property type="evidence" value="ECO:0007669"/>
    <property type="project" value="InterPro"/>
</dbReference>
<dbReference type="InterPro" id="IPR011703">
    <property type="entry name" value="ATPase_AAA-3"/>
</dbReference>
<comment type="caution">
    <text evidence="2">The sequence shown here is derived from an EMBL/GenBank/DDBJ whole genome shotgun (WGS) entry which is preliminary data.</text>
</comment>
<accession>A0A9X3RDJ5</accession>
<dbReference type="AlphaFoldDB" id="A0A9X3RDJ5"/>
<organism evidence="2 3">
    <name type="scientific">Paenisporosarcina quisquiliarum</name>
    <dbReference type="NCBI Taxonomy" id="365346"/>
    <lineage>
        <taxon>Bacteria</taxon>
        <taxon>Bacillati</taxon>
        <taxon>Bacillota</taxon>
        <taxon>Bacilli</taxon>
        <taxon>Bacillales</taxon>
        <taxon>Caryophanaceae</taxon>
        <taxon>Paenisporosarcina</taxon>
    </lineage>
</organism>
<dbReference type="InterPro" id="IPR050764">
    <property type="entry name" value="CbbQ/NirQ/NorQ/GpvN"/>
</dbReference>
<evidence type="ECO:0000259" key="1">
    <source>
        <dbReference type="SMART" id="SM00382"/>
    </source>
</evidence>
<dbReference type="Proteomes" id="UP001152173">
    <property type="component" value="Unassembled WGS sequence"/>
</dbReference>
<dbReference type="Gene3D" id="1.10.8.80">
    <property type="entry name" value="Magnesium chelatase subunit I, C-Terminal domain"/>
    <property type="match status" value="1"/>
</dbReference>
<proteinExistence type="predicted"/>
<feature type="domain" description="AAA+ ATPase" evidence="1">
    <location>
        <begin position="42"/>
        <end position="186"/>
    </location>
</feature>